<dbReference type="RefSeq" id="WP_008503905.1">
    <property type="nucleotide sequence ID" value="NZ_CM001403.1"/>
</dbReference>
<dbReference type="SUPFAM" id="SSF53474">
    <property type="entry name" value="alpha/beta-Hydrolases"/>
    <property type="match status" value="1"/>
</dbReference>
<dbReference type="GO" id="GO:0016787">
    <property type="term" value="F:hydrolase activity"/>
    <property type="evidence" value="ECO:0007669"/>
    <property type="project" value="UniProtKB-KW"/>
</dbReference>
<dbReference type="Proteomes" id="UP000002774">
    <property type="component" value="Chromosome"/>
</dbReference>
<dbReference type="InterPro" id="IPR049492">
    <property type="entry name" value="BD-FAE-like_dom"/>
</dbReference>
<dbReference type="OrthoDB" id="9794725at2"/>
<accession>H1YEU0</accession>
<evidence type="ECO:0000259" key="2">
    <source>
        <dbReference type="Pfam" id="PF20434"/>
    </source>
</evidence>
<dbReference type="InterPro" id="IPR050300">
    <property type="entry name" value="GDXG_lipolytic_enzyme"/>
</dbReference>
<evidence type="ECO:0000313" key="3">
    <source>
        <dbReference type="EMBL" id="EHQ24357.1"/>
    </source>
</evidence>
<dbReference type="EMBL" id="CM001403">
    <property type="protein sequence ID" value="EHQ24357.1"/>
    <property type="molecule type" value="Genomic_DNA"/>
</dbReference>
<name>H1YEU0_9SPHI</name>
<keyword evidence="4" id="KW-1185">Reference proteome</keyword>
<dbReference type="PANTHER" id="PTHR48081:SF6">
    <property type="entry name" value="PEPTIDASE S9 PROLYL OLIGOPEPTIDASE CATALYTIC DOMAIN-CONTAINING PROTEIN"/>
    <property type="match status" value="1"/>
</dbReference>
<gene>
    <name evidence="3" type="ORF">Mucpa_0157</name>
</gene>
<feature type="domain" description="BD-FAE-like" evidence="2">
    <location>
        <begin position="64"/>
        <end position="177"/>
    </location>
</feature>
<dbReference type="Pfam" id="PF20434">
    <property type="entry name" value="BD-FAE"/>
    <property type="match status" value="1"/>
</dbReference>
<dbReference type="Gene3D" id="3.40.50.1820">
    <property type="entry name" value="alpha/beta hydrolase"/>
    <property type="match status" value="1"/>
</dbReference>
<dbReference type="AlphaFoldDB" id="H1YEU0"/>
<dbReference type="PANTHER" id="PTHR48081">
    <property type="entry name" value="AB HYDROLASE SUPERFAMILY PROTEIN C4A8.06C"/>
    <property type="match status" value="1"/>
</dbReference>
<keyword evidence="1" id="KW-0378">Hydrolase</keyword>
<evidence type="ECO:0000256" key="1">
    <source>
        <dbReference type="ARBA" id="ARBA00022801"/>
    </source>
</evidence>
<dbReference type="HOGENOM" id="CLU_012494_5_1_10"/>
<proteinExistence type="predicted"/>
<protein>
    <submittedName>
        <fullName evidence="3">Endo-1,4-beta-xylanase</fullName>
    </submittedName>
</protein>
<dbReference type="eggNOG" id="COG0657">
    <property type="taxonomic scope" value="Bacteria"/>
</dbReference>
<dbReference type="GO" id="GO:0045493">
    <property type="term" value="P:xylan catabolic process"/>
    <property type="evidence" value="ECO:0007669"/>
    <property type="project" value="UniProtKB-KW"/>
</dbReference>
<dbReference type="STRING" id="714943.Mucpa_0157"/>
<evidence type="ECO:0000313" key="4">
    <source>
        <dbReference type="Proteomes" id="UP000002774"/>
    </source>
</evidence>
<sequence length="292" mass="32031">MRAELLLKLSIIITLLHPLLAFGQGDSITMKLWDNGAPGFESRRNEPEKGDKYISDVHNPSITVYLPPKEKATGMAVVICPGGGHRMLVINSEGREPARYFNSLGIAAIVLKYRLARDTMSPYKITVHAPQDANRAMRLVRKNAAQWGIDANRIGIMGFSAGGEVVNMMAYAPGDGDLRATDAIKRLSAKPNFVILVYPGPLGVPKEVLPDAPPVFLVAANEDVCCSPPIIALLQAYRKAGASVEAHIYAKGNHAFNMGYRSPYQSLKAWPQRLTDWIVDNNYFKSATEVKK</sequence>
<reference evidence="3" key="1">
    <citation type="submission" date="2011-09" db="EMBL/GenBank/DDBJ databases">
        <title>The permanent draft genome of Mucilaginibacter paludis DSM 18603.</title>
        <authorList>
            <consortium name="US DOE Joint Genome Institute (JGI-PGF)"/>
            <person name="Lucas S."/>
            <person name="Han J."/>
            <person name="Lapidus A."/>
            <person name="Bruce D."/>
            <person name="Goodwin L."/>
            <person name="Pitluck S."/>
            <person name="Peters L."/>
            <person name="Kyrpides N."/>
            <person name="Mavromatis K."/>
            <person name="Ivanova N."/>
            <person name="Mikhailova N."/>
            <person name="Held B."/>
            <person name="Detter J.C."/>
            <person name="Tapia R."/>
            <person name="Han C."/>
            <person name="Land M."/>
            <person name="Hauser L."/>
            <person name="Markowitz V."/>
            <person name="Cheng J.-F."/>
            <person name="Hugenholtz P."/>
            <person name="Woyke T."/>
            <person name="Wu D."/>
            <person name="Tindall B."/>
            <person name="Brambilla E."/>
            <person name="Klenk H.-P."/>
            <person name="Eisen J.A."/>
        </authorList>
    </citation>
    <scope>NUCLEOTIDE SEQUENCE [LARGE SCALE GENOMIC DNA]</scope>
    <source>
        <strain evidence="3">DSM 18603</strain>
    </source>
</reference>
<organism evidence="3 4">
    <name type="scientific">Mucilaginibacter paludis DSM 18603</name>
    <dbReference type="NCBI Taxonomy" id="714943"/>
    <lineage>
        <taxon>Bacteria</taxon>
        <taxon>Pseudomonadati</taxon>
        <taxon>Bacteroidota</taxon>
        <taxon>Sphingobacteriia</taxon>
        <taxon>Sphingobacteriales</taxon>
        <taxon>Sphingobacteriaceae</taxon>
        <taxon>Mucilaginibacter</taxon>
    </lineage>
</organism>
<dbReference type="InterPro" id="IPR029058">
    <property type="entry name" value="AB_hydrolase_fold"/>
</dbReference>